<dbReference type="AlphaFoldDB" id="A0A2H4SW82"/>
<evidence type="ECO:0000313" key="3">
    <source>
        <dbReference type="EMBL" id="ATY67365.1"/>
    </source>
</evidence>
<gene>
    <name evidence="3" type="ORF">A9K55_000384</name>
</gene>
<sequence length="387" mass="42908">MRQCAATTILCLSRTLLLWTAALVLLLLVSLRGAIARRLLRPPPPSKVLAPDAMSFKVMVRVGVPLVLGSAGYAASRVDWKTAVRAFATGPGRTSRILLLVFVLFNMKNMPFVWTYRIFYPIIHHNVIRPAPSLGPRALYRHIITRTRAPLLEIDYNLHKSNSTYFADLDASRTQLVSYLCRGGLAKLASNPRFRIVPDPQTGRPARGSLGIMLGSVSCSFKREIGAYRSYEMWSRVLCWDRKWAYIVTHFVPTGAARPTEWLDPGFAGYRVRRGTDASGGWEAKMHATAISKYVFKLGRLTVHPAVVLEASGLLPARPGGWVSGENQLGDEAVDLSHVDLDADGEWTWQRVEASRRQGMETAHHVQELESLHGTFDGGTNGAIAVY</sequence>
<reference evidence="3 4" key="1">
    <citation type="journal article" date="2017" name="BMC Genomics">
        <title>Chromosome level assembly and secondary metabolite potential of the parasitic fungus Cordyceps militaris.</title>
        <authorList>
            <person name="Kramer G.J."/>
            <person name="Nodwell J.R."/>
        </authorList>
    </citation>
    <scope>NUCLEOTIDE SEQUENCE [LARGE SCALE GENOMIC DNA]</scope>
    <source>
        <strain evidence="3 4">ATCC 34164</strain>
    </source>
</reference>
<dbReference type="PANTHER" id="PTHR12475:SF4">
    <property type="entry name" value="PROTEIN THEM6"/>
    <property type="match status" value="1"/>
</dbReference>
<proteinExistence type="inferred from homology"/>
<evidence type="ECO:0000313" key="4">
    <source>
        <dbReference type="Proteomes" id="UP000323067"/>
    </source>
</evidence>
<dbReference type="SUPFAM" id="SSF54637">
    <property type="entry name" value="Thioesterase/thiol ester dehydrase-isomerase"/>
    <property type="match status" value="1"/>
</dbReference>
<keyword evidence="2" id="KW-0472">Membrane</keyword>
<dbReference type="EMBL" id="CP023328">
    <property type="protein sequence ID" value="ATY67365.1"/>
    <property type="molecule type" value="Genomic_DNA"/>
</dbReference>
<dbReference type="InterPro" id="IPR051490">
    <property type="entry name" value="THEM6_lcsJ_thioesterase"/>
</dbReference>
<dbReference type="Pfam" id="PF13279">
    <property type="entry name" value="4HBT_2"/>
    <property type="match status" value="1"/>
</dbReference>
<dbReference type="VEuPathDB" id="FungiDB:A9K55_000384"/>
<dbReference type="OrthoDB" id="265761at2759"/>
<dbReference type="InterPro" id="IPR029069">
    <property type="entry name" value="HotDog_dom_sf"/>
</dbReference>
<keyword evidence="2" id="KW-1133">Transmembrane helix</keyword>
<protein>
    <submittedName>
        <fullName evidence="3">Capsule polysaccharide biosynthesis</fullName>
    </submittedName>
</protein>
<evidence type="ECO:0000256" key="2">
    <source>
        <dbReference type="SAM" id="Phobius"/>
    </source>
</evidence>
<comment type="similarity">
    <text evidence="1">Belongs to the lcsJ thioesterase family.</text>
</comment>
<dbReference type="PANTHER" id="PTHR12475">
    <property type="match status" value="1"/>
</dbReference>
<feature type="transmembrane region" description="Helical" evidence="2">
    <location>
        <begin position="97"/>
        <end position="116"/>
    </location>
</feature>
<evidence type="ECO:0000256" key="1">
    <source>
        <dbReference type="ARBA" id="ARBA00038476"/>
    </source>
</evidence>
<keyword evidence="2" id="KW-0812">Transmembrane</keyword>
<accession>A0A2H4SW82</accession>
<dbReference type="Proteomes" id="UP000323067">
    <property type="component" value="Chromosome i"/>
</dbReference>
<organism evidence="3 4">
    <name type="scientific">Cordyceps militaris</name>
    <name type="common">Caterpillar fungus</name>
    <name type="synonym">Clavaria militaris</name>
    <dbReference type="NCBI Taxonomy" id="73501"/>
    <lineage>
        <taxon>Eukaryota</taxon>
        <taxon>Fungi</taxon>
        <taxon>Dikarya</taxon>
        <taxon>Ascomycota</taxon>
        <taxon>Pezizomycotina</taxon>
        <taxon>Sordariomycetes</taxon>
        <taxon>Hypocreomycetidae</taxon>
        <taxon>Hypocreales</taxon>
        <taxon>Cordycipitaceae</taxon>
        <taxon>Cordyceps</taxon>
    </lineage>
</organism>
<feature type="transmembrane region" description="Helical" evidence="2">
    <location>
        <begin position="58"/>
        <end position="76"/>
    </location>
</feature>
<dbReference type="VEuPathDB" id="FungiDB:CCM_09224"/>
<name>A0A2H4SW82_CORMI</name>